<evidence type="ECO:0000259" key="1">
    <source>
        <dbReference type="Pfam" id="PF18739"/>
    </source>
</evidence>
<dbReference type="AlphaFoldDB" id="A0A396Z641"/>
<proteinExistence type="predicted"/>
<comment type="caution">
    <text evidence="3">The sequence shown here is derived from an EMBL/GenBank/DDBJ whole genome shotgun (WGS) entry which is preliminary data.</text>
</comment>
<evidence type="ECO:0000259" key="2">
    <source>
        <dbReference type="Pfam" id="PF18862"/>
    </source>
</evidence>
<organism evidence="3 4">
    <name type="scientific">Leptospira stimsonii</name>
    <dbReference type="NCBI Taxonomy" id="2202203"/>
    <lineage>
        <taxon>Bacteria</taxon>
        <taxon>Pseudomonadati</taxon>
        <taxon>Spirochaetota</taxon>
        <taxon>Spirochaetia</taxon>
        <taxon>Leptospirales</taxon>
        <taxon>Leptospiraceae</taxon>
        <taxon>Leptospira</taxon>
    </lineage>
</organism>
<protein>
    <submittedName>
        <fullName evidence="3">Uncharacterized protein</fullName>
    </submittedName>
</protein>
<dbReference type="Pfam" id="PF18739">
    <property type="entry name" value="HEPN_Apea"/>
    <property type="match status" value="1"/>
</dbReference>
<reference evidence="4" key="1">
    <citation type="submission" date="2018-05" db="EMBL/GenBank/DDBJ databases">
        <title>Leptospira yasudae sp. nov. and Leptospira stimsonii sp. nov., two pathogenic species of the genus Leptospira isolated from environmental sources.</title>
        <authorList>
            <person name="Casanovas-Massana A."/>
            <person name="Hamond C."/>
            <person name="Santos L.A."/>
            <person name="Hacker K.P."/>
            <person name="Balassiano I."/>
            <person name="Medeiros M.A."/>
            <person name="Reis M.G."/>
            <person name="Ko A.I."/>
            <person name="Wunder E.A."/>
        </authorList>
    </citation>
    <scope>NUCLEOTIDE SEQUENCE [LARGE SCALE GENOMIC DNA]</scope>
    <source>
        <strain evidence="4">Yale</strain>
    </source>
</reference>
<dbReference type="Proteomes" id="UP000265798">
    <property type="component" value="Unassembled WGS sequence"/>
</dbReference>
<evidence type="ECO:0000313" key="3">
    <source>
        <dbReference type="EMBL" id="RHX89047.1"/>
    </source>
</evidence>
<dbReference type="EMBL" id="QHCT01000004">
    <property type="protein sequence ID" value="RHX89047.1"/>
    <property type="molecule type" value="Genomic_DNA"/>
</dbReference>
<dbReference type="InterPro" id="IPR041223">
    <property type="entry name" value="ApeA_NTD"/>
</dbReference>
<evidence type="ECO:0000313" key="4">
    <source>
        <dbReference type="Proteomes" id="UP000265798"/>
    </source>
</evidence>
<accession>A0A396Z641</accession>
<gene>
    <name evidence="3" type="ORF">DLM75_14370</name>
</gene>
<dbReference type="Pfam" id="PF18862">
    <property type="entry name" value="ApeA_NTD1"/>
    <property type="match status" value="1"/>
</dbReference>
<feature type="domain" description="ApeA N-terminal" evidence="2">
    <location>
        <begin position="11"/>
        <end position="276"/>
    </location>
</feature>
<dbReference type="InterPro" id="IPR041229">
    <property type="entry name" value="HEPN_Apea"/>
</dbReference>
<name>A0A396Z641_9LEPT</name>
<feature type="domain" description="Apea-like HEPN" evidence="1">
    <location>
        <begin position="310"/>
        <end position="451"/>
    </location>
</feature>
<sequence length="471" mass="55100">MHFNSMNNKTIKGQCWFIENPERKLSATFEFYDKTHQINLFGINWSRDDLNSMKEIYYILHATNEQGEPITLINVKVIIGKYSIFNSNDHNSMNLNVNLHCFPEWILLGIHIFDENIEIFKKSNFTSKSIDEWFGHSPLLPEIEEDLSLKVTARKVEIPIVNVNDKFTLEFRPFPNLSLQEYKSISYSLPLIAYSSFKEKCSFRKIVSAAETLCKIFSISSFCPIGFNQINLFTEEGKEVKLLRNPIQAIQEEAINYYFIIKYDNVKGNFPEWINNFWLLISEKPAFAEIINSLFFISQFPTKEQKFLYILQAIENFHRIVYSSSQYYIEQEKYKQNHLPILQQAVSHLSSDIPLSLKDALRGRLKYGNEISLRNRLMQLMNDLPWSLSKWIATDSQKFVSRVVDTRNYYTHRLPEDAIDLVDFEKSPSIDRTLEIFLVMLILLKAGTSEDAIHKSIYPKDHFRNSSLPLG</sequence>